<evidence type="ECO:0000256" key="1">
    <source>
        <dbReference type="SAM" id="MobiDB-lite"/>
    </source>
</evidence>
<reference evidence="3" key="1">
    <citation type="submission" date="2018-04" db="EMBL/GenBank/DDBJ databases">
        <title>WGS assembly of Panicum hallii.</title>
        <authorList>
            <person name="Lovell J."/>
            <person name="Jenkins J."/>
            <person name="Lowry D."/>
            <person name="Mamidi S."/>
            <person name="Sreedasyam A."/>
            <person name="Weng X."/>
            <person name="Barry K."/>
            <person name="Bonette J."/>
            <person name="Campitelli B."/>
            <person name="Daum C."/>
            <person name="Gordon S."/>
            <person name="Gould B."/>
            <person name="Lipzen A."/>
            <person name="Macqueen A."/>
            <person name="Palacio-Mejia J."/>
            <person name="Plott C."/>
            <person name="Shakirov E."/>
            <person name="Shu S."/>
            <person name="Yoshinaga Y."/>
            <person name="Zane M."/>
            <person name="Rokhsar D."/>
            <person name="Grimwood J."/>
            <person name="Schmutz J."/>
            <person name="Juenger T."/>
        </authorList>
    </citation>
    <scope>NUCLEOTIDE SEQUENCE [LARGE SCALE GENOMIC DNA]</scope>
    <source>
        <strain evidence="3">FIL2</strain>
    </source>
</reference>
<evidence type="ECO:0000256" key="2">
    <source>
        <dbReference type="SAM" id="SignalP"/>
    </source>
</evidence>
<gene>
    <name evidence="3" type="ORF">PAHAL_3G319400</name>
</gene>
<accession>A0A2T8KK30</accession>
<dbReference type="Proteomes" id="UP000243499">
    <property type="component" value="Chromosome 3"/>
</dbReference>
<feature type="chain" id="PRO_5015427988" description="Bifunctional inhibitor/plant lipid transfer protein/seed storage helical domain-containing protein" evidence="2">
    <location>
        <begin position="28"/>
        <end position="198"/>
    </location>
</feature>
<dbReference type="Gramene" id="PVH62543">
    <property type="protein sequence ID" value="PVH62543"/>
    <property type="gene ID" value="PAHAL_3G319400"/>
</dbReference>
<feature type="region of interest" description="Disordered" evidence="1">
    <location>
        <begin position="28"/>
        <end position="54"/>
    </location>
</feature>
<evidence type="ECO:0008006" key="4">
    <source>
        <dbReference type="Google" id="ProtNLM"/>
    </source>
</evidence>
<feature type="signal peptide" evidence="2">
    <location>
        <begin position="1"/>
        <end position="27"/>
    </location>
</feature>
<protein>
    <recommendedName>
        <fullName evidence="4">Bifunctional inhibitor/plant lipid transfer protein/seed storage helical domain-containing protein</fullName>
    </recommendedName>
</protein>
<evidence type="ECO:0000313" key="3">
    <source>
        <dbReference type="EMBL" id="PVH62543.1"/>
    </source>
</evidence>
<organism evidence="3">
    <name type="scientific">Panicum hallii</name>
    <dbReference type="NCBI Taxonomy" id="206008"/>
    <lineage>
        <taxon>Eukaryota</taxon>
        <taxon>Viridiplantae</taxon>
        <taxon>Streptophyta</taxon>
        <taxon>Embryophyta</taxon>
        <taxon>Tracheophyta</taxon>
        <taxon>Spermatophyta</taxon>
        <taxon>Magnoliopsida</taxon>
        <taxon>Liliopsida</taxon>
        <taxon>Poales</taxon>
        <taxon>Poaceae</taxon>
        <taxon>PACMAD clade</taxon>
        <taxon>Panicoideae</taxon>
        <taxon>Panicodae</taxon>
        <taxon>Paniceae</taxon>
        <taxon>Panicinae</taxon>
        <taxon>Panicum</taxon>
        <taxon>Panicum sect. Panicum</taxon>
    </lineage>
</organism>
<dbReference type="AlphaFoldDB" id="A0A2T8KK30"/>
<proteinExistence type="predicted"/>
<name>A0A2T8KK30_9POAL</name>
<sequence>MRTGTKISRRPLNTMVAAALVLSLVPSSHPPPAPLATRAAPTSARAEQVDPTADSLGQCQSRLIRTRTLAGEHCRRSLPELKCCRPIQARTPPIRARPRRFVILHTRSSPAQAHPPPQGRLQISSAHSPFVTSSSGRRFCVLEFYSSRVDATATAMAYPPLMLWNASEIPATRSDQRRLAQKARSTLVPRLLIVTRSC</sequence>
<keyword evidence="2" id="KW-0732">Signal</keyword>
<feature type="compositionally biased region" description="Low complexity" evidence="1">
    <location>
        <begin position="35"/>
        <end position="46"/>
    </location>
</feature>
<dbReference type="EMBL" id="CM008048">
    <property type="protein sequence ID" value="PVH62543.1"/>
    <property type="molecule type" value="Genomic_DNA"/>
</dbReference>